<dbReference type="Proteomes" id="UP000783287">
    <property type="component" value="Unassembled WGS sequence"/>
</dbReference>
<reference evidence="8" key="2">
    <citation type="journal article" date="2021" name="Microbiome">
        <title>Successional dynamics and alternative stable states in a saline activated sludge microbial community over 9 years.</title>
        <authorList>
            <person name="Wang Y."/>
            <person name="Ye J."/>
            <person name="Ju F."/>
            <person name="Liu L."/>
            <person name="Boyd J.A."/>
            <person name="Deng Y."/>
            <person name="Parks D.H."/>
            <person name="Jiang X."/>
            <person name="Yin X."/>
            <person name="Woodcroft B.J."/>
            <person name="Tyson G.W."/>
            <person name="Hugenholtz P."/>
            <person name="Polz M.F."/>
            <person name="Zhang T."/>
        </authorList>
    </citation>
    <scope>NUCLEOTIDE SEQUENCE</scope>
    <source>
        <strain evidence="8">HKST-UBA14</strain>
    </source>
</reference>
<proteinExistence type="inferred from homology"/>
<name>A0A955L4I1_9BACT</name>
<dbReference type="HAMAP" id="MF_01114">
    <property type="entry name" value="RecX"/>
    <property type="match status" value="1"/>
</dbReference>
<dbReference type="Gene3D" id="1.10.10.10">
    <property type="entry name" value="Winged helix-like DNA-binding domain superfamily/Winged helix DNA-binding domain"/>
    <property type="match status" value="3"/>
</dbReference>
<feature type="domain" description="RecX second three-helical" evidence="6">
    <location>
        <begin position="117"/>
        <end position="157"/>
    </location>
</feature>
<evidence type="ECO:0000259" key="7">
    <source>
        <dbReference type="Pfam" id="PF21981"/>
    </source>
</evidence>
<evidence type="ECO:0000259" key="6">
    <source>
        <dbReference type="Pfam" id="PF02631"/>
    </source>
</evidence>
<evidence type="ECO:0000256" key="3">
    <source>
        <dbReference type="ARBA" id="ARBA00018111"/>
    </source>
</evidence>
<keyword evidence="4 5" id="KW-0963">Cytoplasm</keyword>
<dbReference type="InterPro" id="IPR036388">
    <property type="entry name" value="WH-like_DNA-bd_sf"/>
</dbReference>
<protein>
    <recommendedName>
        <fullName evidence="3 5">Regulatory protein RecX</fullName>
    </recommendedName>
</protein>
<evidence type="ECO:0000256" key="1">
    <source>
        <dbReference type="ARBA" id="ARBA00004496"/>
    </source>
</evidence>
<dbReference type="GO" id="GO:0006282">
    <property type="term" value="P:regulation of DNA repair"/>
    <property type="evidence" value="ECO:0007669"/>
    <property type="project" value="UniProtKB-UniRule"/>
</dbReference>
<comment type="subcellular location">
    <subcellularLocation>
        <location evidence="1 5">Cytoplasm</location>
    </subcellularLocation>
</comment>
<reference evidence="8" key="1">
    <citation type="submission" date="2020-04" db="EMBL/GenBank/DDBJ databases">
        <authorList>
            <person name="Zhang T."/>
        </authorList>
    </citation>
    <scope>NUCLEOTIDE SEQUENCE</scope>
    <source>
        <strain evidence="8">HKST-UBA14</strain>
    </source>
</reference>
<comment type="caution">
    <text evidence="8">The sequence shown here is derived from an EMBL/GenBank/DDBJ whole genome shotgun (WGS) entry which is preliminary data.</text>
</comment>
<dbReference type="PANTHER" id="PTHR33602">
    <property type="entry name" value="REGULATORY PROTEIN RECX FAMILY PROTEIN"/>
    <property type="match status" value="1"/>
</dbReference>
<dbReference type="Pfam" id="PF21981">
    <property type="entry name" value="RecX_HTH3"/>
    <property type="match status" value="1"/>
</dbReference>
<dbReference type="EMBL" id="JAGQLK010000006">
    <property type="protein sequence ID" value="MCA9382821.1"/>
    <property type="molecule type" value="Genomic_DNA"/>
</dbReference>
<evidence type="ECO:0000256" key="4">
    <source>
        <dbReference type="ARBA" id="ARBA00022490"/>
    </source>
</evidence>
<evidence type="ECO:0000313" key="8">
    <source>
        <dbReference type="EMBL" id="MCA9382821.1"/>
    </source>
</evidence>
<accession>A0A955L4I1</accession>
<evidence type="ECO:0000256" key="2">
    <source>
        <dbReference type="ARBA" id="ARBA00009695"/>
    </source>
</evidence>
<evidence type="ECO:0000256" key="5">
    <source>
        <dbReference type="HAMAP-Rule" id="MF_01114"/>
    </source>
</evidence>
<evidence type="ECO:0000313" key="9">
    <source>
        <dbReference type="Proteomes" id="UP000783287"/>
    </source>
</evidence>
<dbReference type="Pfam" id="PF02631">
    <property type="entry name" value="RecX_HTH2"/>
    <property type="match status" value="1"/>
</dbReference>
<dbReference type="InterPro" id="IPR053924">
    <property type="entry name" value="RecX_HTH_2nd"/>
</dbReference>
<feature type="domain" description="RecX third three-helical" evidence="7">
    <location>
        <begin position="169"/>
        <end position="214"/>
    </location>
</feature>
<sequence>MKSGEITALQRGVKSRNVNIYIDGEYSFSVVDNTVVEFKLFKGKKLNEDEIRGIVKKDIESRYYYRAIDRILSRPRSEFEIRKYLKEKISKSKYKDKIDESVIENVISRLRDNQYLDDYAFAIWWLENRIAFKSKSKLELKMELSTKAVSPDVIEKAVAEIVDSDSEKQMALDLVEKRMKSLSGKNISKVEKLDRVKKYLQRKGYSWDIIKQVI</sequence>
<gene>
    <name evidence="5" type="primary">recX</name>
    <name evidence="8" type="ORF">KC909_00485</name>
</gene>
<dbReference type="AlphaFoldDB" id="A0A955L4I1"/>
<comment type="similarity">
    <text evidence="2 5">Belongs to the RecX family.</text>
</comment>
<dbReference type="PANTHER" id="PTHR33602:SF1">
    <property type="entry name" value="REGULATORY PROTEIN RECX FAMILY PROTEIN"/>
    <property type="match status" value="1"/>
</dbReference>
<dbReference type="GO" id="GO:0005737">
    <property type="term" value="C:cytoplasm"/>
    <property type="evidence" value="ECO:0007669"/>
    <property type="project" value="UniProtKB-SubCell"/>
</dbReference>
<organism evidence="8 9">
    <name type="scientific">Candidatus Dojkabacteria bacterium</name>
    <dbReference type="NCBI Taxonomy" id="2099670"/>
    <lineage>
        <taxon>Bacteria</taxon>
        <taxon>Candidatus Dojkabacteria</taxon>
    </lineage>
</organism>
<comment type="function">
    <text evidence="5">Modulates RecA activity.</text>
</comment>
<dbReference type="InterPro" id="IPR003783">
    <property type="entry name" value="Regulatory_RecX"/>
</dbReference>
<dbReference type="InterPro" id="IPR053925">
    <property type="entry name" value="RecX_HTH_3rd"/>
</dbReference>